<dbReference type="EMBL" id="CAUJNA010000206">
    <property type="protein sequence ID" value="CAJ1373651.1"/>
    <property type="molecule type" value="Genomic_DNA"/>
</dbReference>
<evidence type="ECO:0000313" key="3">
    <source>
        <dbReference type="Proteomes" id="UP001178507"/>
    </source>
</evidence>
<keyword evidence="3" id="KW-1185">Reference proteome</keyword>
<reference evidence="2" key="1">
    <citation type="submission" date="2023-08" db="EMBL/GenBank/DDBJ databases">
        <authorList>
            <person name="Chen Y."/>
            <person name="Shah S."/>
            <person name="Dougan E. K."/>
            <person name="Thang M."/>
            <person name="Chan C."/>
        </authorList>
    </citation>
    <scope>NUCLEOTIDE SEQUENCE</scope>
</reference>
<feature type="region of interest" description="Disordered" evidence="1">
    <location>
        <begin position="484"/>
        <end position="533"/>
    </location>
</feature>
<proteinExistence type="predicted"/>
<name>A0AA36MJ58_9DINO</name>
<protein>
    <submittedName>
        <fullName evidence="2">Uncharacterized protein</fullName>
    </submittedName>
</protein>
<dbReference type="AlphaFoldDB" id="A0AA36MJ58"/>
<sequence>MHVLLWQLVAAALGQRSGERALASLEASGGVVLERQPPGADSPFCRTLCSKSDIEQRGLKTCKELDESECKTLGFYRKKPHNEFRLCIWQPQWKCTEDWTTVCLSRNLQCGDHGSAEPLDGCRAFCYKTDTRSIDAFCHELSAAECLTQQLYETDEQGNRMMCEMRAGTCVASREKCPAGNATCPSPAHFSEEHGDLKPSRDMMSVCRSMCYKTNTAVSGLSCSDLSMFHCSSAQFYESDELGVRRACAPRGGKCDVDTEQTCWESAPLCGSEVQVAPPIPMSHRDTTQPATTQSTTSLSIVTSHTTLPATTLPATTLPATTSSDQTSVNRVPPFCFTLCDKTNTRSLNASCAKLPATSCESGQFYETDHEGKRRLCLQAGGRCKPDSSAVCDEWHPLCDISQADVKVHHAAKEDGCFIYCDKINTRSRNQSCTNLTGTECASGLFYETDHDGHRAMCGALGRGCGANTSTACEAWRPICRGLDSSTRPRGQSPRMVRSESGAMEPVQSTPTQSTPTQSTESTFGGANNPVRAAFGGAAQDQQTGDHNAAAGCSILVTLLATSFLSLSFSAV</sequence>
<dbReference type="Proteomes" id="UP001178507">
    <property type="component" value="Unassembled WGS sequence"/>
</dbReference>
<accession>A0AA36MJ58</accession>
<evidence type="ECO:0000256" key="1">
    <source>
        <dbReference type="SAM" id="MobiDB-lite"/>
    </source>
</evidence>
<organism evidence="2 3">
    <name type="scientific">Effrenium voratum</name>
    <dbReference type="NCBI Taxonomy" id="2562239"/>
    <lineage>
        <taxon>Eukaryota</taxon>
        <taxon>Sar</taxon>
        <taxon>Alveolata</taxon>
        <taxon>Dinophyceae</taxon>
        <taxon>Suessiales</taxon>
        <taxon>Symbiodiniaceae</taxon>
        <taxon>Effrenium</taxon>
    </lineage>
</organism>
<gene>
    <name evidence="2" type="ORF">EVOR1521_LOCUS3408</name>
</gene>
<feature type="compositionally biased region" description="Low complexity" evidence="1">
    <location>
        <begin position="505"/>
        <end position="523"/>
    </location>
</feature>
<comment type="caution">
    <text evidence="2">The sequence shown here is derived from an EMBL/GenBank/DDBJ whole genome shotgun (WGS) entry which is preliminary data.</text>
</comment>
<evidence type="ECO:0000313" key="2">
    <source>
        <dbReference type="EMBL" id="CAJ1373651.1"/>
    </source>
</evidence>